<dbReference type="Proteomes" id="UP000184480">
    <property type="component" value="Unassembled WGS sequence"/>
</dbReference>
<feature type="chain" id="PRO_5009910170" description="T9SS C-terminal target domain-containing protein" evidence="1">
    <location>
        <begin position="32"/>
        <end position="511"/>
    </location>
</feature>
<name>A0A1M5FKZ2_9BACT</name>
<evidence type="ECO:0000313" key="3">
    <source>
        <dbReference type="Proteomes" id="UP000184480"/>
    </source>
</evidence>
<dbReference type="PANTHER" id="PTHR41339:SF1">
    <property type="entry name" value="SECRETED PROTEIN"/>
    <property type="match status" value="1"/>
</dbReference>
<dbReference type="PANTHER" id="PTHR41339">
    <property type="entry name" value="LIPL48"/>
    <property type="match status" value="1"/>
</dbReference>
<evidence type="ECO:0000256" key="1">
    <source>
        <dbReference type="SAM" id="SignalP"/>
    </source>
</evidence>
<reference evidence="3" key="1">
    <citation type="submission" date="2016-11" db="EMBL/GenBank/DDBJ databases">
        <authorList>
            <person name="Varghese N."/>
            <person name="Submissions S."/>
        </authorList>
    </citation>
    <scope>NUCLEOTIDE SEQUENCE [LARGE SCALE GENOMIC DNA]</scope>
    <source>
        <strain evidence="3">DSM 27370</strain>
    </source>
</reference>
<dbReference type="AlphaFoldDB" id="A0A1M5FKZ2"/>
<evidence type="ECO:0008006" key="4">
    <source>
        <dbReference type="Google" id="ProtNLM"/>
    </source>
</evidence>
<dbReference type="STRING" id="1346286.SAMN05444362_11233"/>
<keyword evidence="3" id="KW-1185">Reference proteome</keyword>
<evidence type="ECO:0000313" key="2">
    <source>
        <dbReference type="EMBL" id="SHF92163.1"/>
    </source>
</evidence>
<keyword evidence="1" id="KW-0732">Signal</keyword>
<dbReference type="PROSITE" id="PS51257">
    <property type="entry name" value="PROKAR_LIPOPROTEIN"/>
    <property type="match status" value="1"/>
</dbReference>
<organism evidence="2 3">
    <name type="scientific">Dysgonomonas macrotermitis</name>
    <dbReference type="NCBI Taxonomy" id="1346286"/>
    <lineage>
        <taxon>Bacteria</taxon>
        <taxon>Pseudomonadati</taxon>
        <taxon>Bacteroidota</taxon>
        <taxon>Bacteroidia</taxon>
        <taxon>Bacteroidales</taxon>
        <taxon>Dysgonomonadaceae</taxon>
        <taxon>Dysgonomonas</taxon>
    </lineage>
</organism>
<sequence length="511" mass="54513">MQTFLNKRLFKMKTFNFFAKMLFVMSAVVLSACSDNGDDNSGGGGGTTEQILFGDGTQIGNGDQEFTIKESHTLKKGTYVLKGWVYVDAGATLTIEPGTIIKGDKATKAALIVQRGGKIMAEGSATAPIIFTSNQAKGSRKPGDWGGVILLGKAKNNGNVMTIEGGPNADHGGSDDTDNSGVLSYVRIEFAGYPFKEDQEINGLTLGSVGSGTKLDHIQVSYSNDDSYEWFGGTVSAKYLVAYHGWDDDFDTDNGFSGKLQFLLSVRHPKIADYSLSNGFESDNNKDGVATTPFTSAVFSNVTFIGPIGQDASFANTTQYITGGDMFPDNGSKLGTFQAAMHIRRNSRLNCFNSVAVGFPVGLILDNEKGTTQTAATDGNLKLQNLYFAGMTILGSDINKNYLDQLSTDGKTISDAGKPSFSSTFFRLTANNNKVYDNISDLKLKQPNSLIASPSYAPSADSPLLGAAAFTDAALQSGFDKVSYVGAFASDAAADNWLAGWTNFDPQNTTY</sequence>
<feature type="signal peptide" evidence="1">
    <location>
        <begin position="1"/>
        <end position="31"/>
    </location>
</feature>
<accession>A0A1M5FKZ2</accession>
<protein>
    <recommendedName>
        <fullName evidence="4">T9SS C-terminal target domain-containing protein</fullName>
    </recommendedName>
</protein>
<dbReference type="EMBL" id="FQUC01000012">
    <property type="protein sequence ID" value="SHF92163.1"/>
    <property type="molecule type" value="Genomic_DNA"/>
</dbReference>
<gene>
    <name evidence="2" type="ORF">SAMN05444362_11233</name>
</gene>
<proteinExistence type="predicted"/>